<dbReference type="SMART" id="SM00672">
    <property type="entry name" value="CAP10"/>
    <property type="match status" value="1"/>
</dbReference>
<dbReference type="Pfam" id="PF05686">
    <property type="entry name" value="Glyco_transf_90"/>
    <property type="match status" value="1"/>
</dbReference>
<reference evidence="3" key="1">
    <citation type="submission" date="2020-05" db="EMBL/GenBank/DDBJ databases">
        <title>Mycena genomes resolve the evolution of fungal bioluminescence.</title>
        <authorList>
            <person name="Tsai I.J."/>
        </authorList>
    </citation>
    <scope>NUCLEOTIDE SEQUENCE</scope>
    <source>
        <strain evidence="3">110903Hualien_Pintung</strain>
    </source>
</reference>
<dbReference type="SUPFAM" id="SSF51395">
    <property type="entry name" value="FMN-linked oxidoreductases"/>
    <property type="match status" value="1"/>
</dbReference>
<dbReference type="Pfam" id="PF00724">
    <property type="entry name" value="Oxidored_FMN"/>
    <property type="match status" value="1"/>
</dbReference>
<name>A0A8H6VZU2_MYCCL</name>
<dbReference type="GO" id="GO:0003959">
    <property type="term" value="F:NADPH dehydrogenase activity"/>
    <property type="evidence" value="ECO:0007669"/>
    <property type="project" value="TreeGrafter"/>
</dbReference>
<dbReference type="InterPro" id="IPR006598">
    <property type="entry name" value="CAP10"/>
</dbReference>
<dbReference type="EMBL" id="JACAZE010000014">
    <property type="protein sequence ID" value="KAF7299807.1"/>
    <property type="molecule type" value="Genomic_DNA"/>
</dbReference>
<organism evidence="3 4">
    <name type="scientific">Mycena chlorophos</name>
    <name type="common">Agaric fungus</name>
    <name type="synonym">Agaricus chlorophos</name>
    <dbReference type="NCBI Taxonomy" id="658473"/>
    <lineage>
        <taxon>Eukaryota</taxon>
        <taxon>Fungi</taxon>
        <taxon>Dikarya</taxon>
        <taxon>Basidiomycota</taxon>
        <taxon>Agaricomycotina</taxon>
        <taxon>Agaricomycetes</taxon>
        <taxon>Agaricomycetidae</taxon>
        <taxon>Agaricales</taxon>
        <taxon>Marasmiineae</taxon>
        <taxon>Mycenaceae</taxon>
        <taxon>Mycena</taxon>
    </lineage>
</organism>
<proteinExistence type="predicted"/>
<evidence type="ECO:0000259" key="2">
    <source>
        <dbReference type="SMART" id="SM00672"/>
    </source>
</evidence>
<dbReference type="FunFam" id="3.20.20.70:FF:000138">
    <property type="entry name" value="NADPH dehydrogenase 1"/>
    <property type="match status" value="1"/>
</dbReference>
<dbReference type="PANTHER" id="PTHR22893">
    <property type="entry name" value="NADH OXIDOREDUCTASE-RELATED"/>
    <property type="match status" value="1"/>
</dbReference>
<evidence type="ECO:0000313" key="3">
    <source>
        <dbReference type="EMBL" id="KAF7299807.1"/>
    </source>
</evidence>
<gene>
    <name evidence="3" type="ORF">HMN09_00987100</name>
</gene>
<dbReference type="CDD" id="cd02933">
    <property type="entry name" value="OYE_like_FMN"/>
    <property type="match status" value="1"/>
</dbReference>
<sequence length="910" mass="101682">MFSRPSTRTTGRFRTRFSRRTGRLGWVAGLLLVMFFVSSVFSGGGDYDDLDSEPPPAKPDTQHDLPFPQSPNRPHYPSSGSGSDDDAIDALFARQSTTLEQAAGRYRLKNDREPPQGYKAWFRFAQEKKCLIDDYDQVYRDFAPFYQLAGRKHRDKHGDKYFGAMVEKAAGTIDELDMGLRTFTVRDHEVGTVDEWKSNYDDEWNGMLRNFSKALPNMKLIVNHRDEPRVAFDVRQLGAEDLALQPNDMMFFRNKPAPTSDFYFHDGHCRISNDPNGFLTYANTASSFLSYSASSDITTDLFPVLSQSKIYPCFADIVFPSPFHYPSSHWHPEYHWPDNVEWANKKSILYWRGQSTGGWIYGDNYRSFPRFRLLDLARDPNHAPLMDVAITAFYEHFCQLEGCDADKIKAEYGITGENAPREDVYGYKYVLDLDGNAFSGRFLGLLKSGSLVFKSTLFTEYFDEWLRPFEHYVPVLPDLSDLVQRIEWARENDGEARRIQKAGKAFVERPAPWPSTTITTLATARTMSPSTAPLFQPTTLGAGLQLKHRVVLAPLTRMRADANFVPILPLVKEYYTQRASTPGTLLITESSFIAAKAGGYGNMPGIYSREQVAAWKEVVASVHAQGSFIFAQVAALGRNAMPEALKAVDASFELVGASDIPVDPMSAVKPRPLTVEEIKEYVELYAQAAKNAIEAGFDGVEIHNGNGCLLDQFIQDVSNNRTDTYGGSIENRARLTLEVVKAVVDAIGEERVAIRFSPWSPFAGMGMKDPLPTFTYTLSQLALRHPRLAYVHLIEPRVAANEYLEVTPENAAQSNDALQDAWVGSSGRKIIRAGGLSLASALELAEESPENVLVAFGRTFIANPDLPLRLKHNVALNPYNRATFYIPGDVTGLGYTDQPFSTELVGVAAA</sequence>
<accession>A0A8H6VZU2</accession>
<comment type="caution">
    <text evidence="3">The sequence shown here is derived from an EMBL/GenBank/DDBJ whole genome shotgun (WGS) entry which is preliminary data.</text>
</comment>
<protein>
    <submittedName>
        <fullName evidence="3">CAP10 domain-containing protein</fullName>
    </submittedName>
</protein>
<dbReference type="PANTHER" id="PTHR22893:SF91">
    <property type="entry name" value="NADPH DEHYDROGENASE 2-RELATED"/>
    <property type="match status" value="1"/>
</dbReference>
<feature type="region of interest" description="Disordered" evidence="1">
    <location>
        <begin position="47"/>
        <end position="84"/>
    </location>
</feature>
<dbReference type="Proteomes" id="UP000613580">
    <property type="component" value="Unassembled WGS sequence"/>
</dbReference>
<keyword evidence="4" id="KW-1185">Reference proteome</keyword>
<dbReference type="InterPro" id="IPR013785">
    <property type="entry name" value="Aldolase_TIM"/>
</dbReference>
<dbReference type="InterPro" id="IPR045247">
    <property type="entry name" value="Oye-like"/>
</dbReference>
<evidence type="ECO:0000313" key="4">
    <source>
        <dbReference type="Proteomes" id="UP000613580"/>
    </source>
</evidence>
<dbReference type="GO" id="GO:0010181">
    <property type="term" value="F:FMN binding"/>
    <property type="evidence" value="ECO:0007669"/>
    <property type="project" value="InterPro"/>
</dbReference>
<feature type="domain" description="Glycosyl transferase CAP10" evidence="2">
    <location>
        <begin position="281"/>
        <end position="509"/>
    </location>
</feature>
<dbReference type="Gene3D" id="3.20.20.70">
    <property type="entry name" value="Aldolase class I"/>
    <property type="match status" value="1"/>
</dbReference>
<evidence type="ECO:0000256" key="1">
    <source>
        <dbReference type="SAM" id="MobiDB-lite"/>
    </source>
</evidence>
<dbReference type="OrthoDB" id="541052at2759"/>
<dbReference type="InterPro" id="IPR001155">
    <property type="entry name" value="OxRdtase_FMN_N"/>
</dbReference>
<dbReference type="AlphaFoldDB" id="A0A8H6VZU2"/>